<proteinExistence type="predicted"/>
<feature type="compositionally biased region" description="Polar residues" evidence="1">
    <location>
        <begin position="488"/>
        <end position="507"/>
    </location>
</feature>
<feature type="compositionally biased region" description="Polar residues" evidence="1">
    <location>
        <begin position="858"/>
        <end position="878"/>
    </location>
</feature>
<feature type="region of interest" description="Disordered" evidence="1">
    <location>
        <begin position="353"/>
        <end position="431"/>
    </location>
</feature>
<dbReference type="EMBL" id="CM003147">
    <property type="protein sequence ID" value="KIS68811.1"/>
    <property type="molecule type" value="Genomic_DNA"/>
</dbReference>
<feature type="compositionally biased region" description="Polar residues" evidence="1">
    <location>
        <begin position="218"/>
        <end position="230"/>
    </location>
</feature>
<feature type="compositionally biased region" description="Polar residues" evidence="1">
    <location>
        <begin position="593"/>
        <end position="604"/>
    </location>
</feature>
<reference evidence="2 3" key="1">
    <citation type="journal article" date="2006" name="Nature">
        <title>Insights from the genome of the biotrophic fungal plant pathogen Ustilago maydis.</title>
        <authorList>
            <person name="Kamper J."/>
            <person name="Kahmann R."/>
            <person name="Bolker M."/>
            <person name="Ma L.J."/>
            <person name="Brefort T."/>
            <person name="Saville B.J."/>
            <person name="Banuett F."/>
            <person name="Kronstad J.W."/>
            <person name="Gold S.E."/>
            <person name="Muller O."/>
            <person name="Perlin M.H."/>
            <person name="Wosten H.A."/>
            <person name="de Vries R."/>
            <person name="Ruiz-Herrera J."/>
            <person name="Reynaga-Pena C.G."/>
            <person name="Snetselaar K."/>
            <person name="McCann M."/>
            <person name="Perez-Martin J."/>
            <person name="Feldbrugge M."/>
            <person name="Basse C.W."/>
            <person name="Steinberg G."/>
            <person name="Ibeas J.I."/>
            <person name="Holloman W."/>
            <person name="Guzman P."/>
            <person name="Farman M."/>
            <person name="Stajich J.E."/>
            <person name="Sentandreu R."/>
            <person name="Gonzalez-Prieto J.M."/>
            <person name="Kennell J.C."/>
            <person name="Molina L."/>
            <person name="Schirawski J."/>
            <person name="Mendoza-Mendoza A."/>
            <person name="Greilinger D."/>
            <person name="Munch K."/>
            <person name="Rossel N."/>
            <person name="Scherer M."/>
            <person name="Vranes M."/>
            <person name="Ladendorf O."/>
            <person name="Vincon V."/>
            <person name="Fuchs U."/>
            <person name="Sandrock B."/>
            <person name="Meng S."/>
            <person name="Ho E.C."/>
            <person name="Cahill M.J."/>
            <person name="Boyce K.J."/>
            <person name="Klose J."/>
            <person name="Klosterman S.J."/>
            <person name="Deelstra H.J."/>
            <person name="Ortiz-Castellanos L."/>
            <person name="Li W."/>
            <person name="Sanchez-Alonso P."/>
            <person name="Schreier P.H."/>
            <person name="Hauser-Hahn I."/>
            <person name="Vaupel M."/>
            <person name="Koopmann E."/>
            <person name="Friedrich G."/>
            <person name="Voss H."/>
            <person name="Schluter T."/>
            <person name="Margolis J."/>
            <person name="Platt D."/>
            <person name="Swimmer C."/>
            <person name="Gnirke A."/>
            <person name="Chen F."/>
            <person name="Vysotskaia V."/>
            <person name="Mannhaupt G."/>
            <person name="Guldener U."/>
            <person name="Munsterkotter M."/>
            <person name="Haase D."/>
            <person name="Oesterheld M."/>
            <person name="Mewes H.W."/>
            <person name="Mauceli E.W."/>
            <person name="DeCaprio D."/>
            <person name="Wade C.M."/>
            <person name="Butler J."/>
            <person name="Young S."/>
            <person name="Jaffe D.B."/>
            <person name="Calvo S."/>
            <person name="Nusbaum C."/>
            <person name="Galagan J."/>
            <person name="Birren B.W."/>
        </authorList>
    </citation>
    <scope>NUCLEOTIDE SEQUENCE [LARGE SCALE GENOMIC DNA]</scope>
    <source>
        <strain evidence="3">DSM 14603 / FGSC 9021 / UM521</strain>
    </source>
</reference>
<feature type="compositionally biased region" description="Low complexity" evidence="1">
    <location>
        <begin position="879"/>
        <end position="900"/>
    </location>
</feature>
<feature type="compositionally biased region" description="Polar residues" evidence="1">
    <location>
        <begin position="1141"/>
        <end position="1153"/>
    </location>
</feature>
<feature type="compositionally biased region" description="Low complexity" evidence="1">
    <location>
        <begin position="89"/>
        <end position="108"/>
    </location>
</feature>
<dbReference type="VEuPathDB" id="FungiDB:UMAG_03375"/>
<feature type="region of interest" description="Disordered" evidence="1">
    <location>
        <begin position="1036"/>
        <end position="1073"/>
    </location>
</feature>
<feature type="compositionally biased region" description="Pro residues" evidence="1">
    <location>
        <begin position="418"/>
        <end position="428"/>
    </location>
</feature>
<dbReference type="GeneID" id="23563844"/>
<dbReference type="OrthoDB" id="2551425at2759"/>
<feature type="compositionally biased region" description="Polar residues" evidence="1">
    <location>
        <begin position="1246"/>
        <end position="1260"/>
    </location>
</feature>
<name>A0A0D1DYU8_MYCMD</name>
<feature type="compositionally biased region" description="Low complexity" evidence="1">
    <location>
        <begin position="1125"/>
        <end position="1135"/>
    </location>
</feature>
<dbReference type="Proteomes" id="UP000000561">
    <property type="component" value="Chromosome 8"/>
</dbReference>
<feature type="compositionally biased region" description="Basic and acidic residues" evidence="1">
    <location>
        <begin position="1210"/>
        <end position="1236"/>
    </location>
</feature>
<dbReference type="STRING" id="237631.A0A0D1DYU8"/>
<dbReference type="OMA" id="EREYHAS"/>
<sequence length="1337" mass="141183">MQVASPTASLSPVRVGLQVDTFGSVKLQMSPSTPSQRRLRRSLRLSGASLASPPQELNKENVRTISASQPSTSAKTLDVGASDSGKHGSTSPLDSSPLRSRSSPLRNRSPLRRALQPQSDDIASSSDDSDASTLVFFGKPSSAEKKKRIHYEQRVLEKRLKHKDSLDLARRRPISFNPDDTMLMDDQYANGWSWFKSAPTPSFSHNFVLSSPIEPPTHLTSPTKTRGNARSLSPVALSIPPKSEQLHQHAAPADSPSRPAPQNSINEAHQLSSAPESPHQAVQRSDSDRGLQGSLRQDTEDHKKQDANALAAAQSTSDKSPPAKASPIKRHMESPCRPESPIRSVETLIGATMAQNRDLHSPIRSPRRSPRLSLRAQQQSTSPTKIGFTGLFFGSSTPFKHASAPKQPTPYQHSTPFQQPPTAPPVPPSTGLSRFACLQDLSPINARLPETPANRALSIRRAHHMTLPSPFISDAALESPTTVLSLAPAQQSPARSSNKAMRASSPTKHALSPQKQAAEFTERRIEPHIGIDSVSPSKLVSTPATPSVRFAVAESIETPSKSIELGNAGSLAAHSPSPTYRHSPAYGPRTNDECQSLTSPVRQATTLPCTPPPTATDTKPETPGPVFRQTARRVPMHQHEAEFGVKVSPEKPSYSPHRAYSNSSARTNDFGVKQERIPARRVQPPQPAAARQISARLGDGTAPSVARAASVASKAARTVSNGPSRIGSQSTSLPAAALARAGSTVTASTSSTSAPGTASAPSTVRVVSSSQGSSVASKASHLQRPASAAFGVKPNSPSKQARTLSGLPRPRQAQPTNTMAPASGPGSRLPRPATMGPSANSSKRASRPVPMAIARLAPSQQGPQRSAAASATLRTQLVASSASSGSSSSSAEASPSSEASTLSQDDSLQAVVVIPESADLQMPTTDIKSLAPSRPTLVQSEKPTEAAASDLGPRRLASASSLRQVARDVEVKGQPAAETHPIKTARMVGATSDGAAVRSSSPAKSSASSRPPWSARSAPPVVLDPEQQRLRCLAMQQKARNRTPKASSGSSAPASSDMDEWPASDDGATKSSSLLGATEPAAVSAITPVSGGAPSAVEALAAKHAEAVDAALANVVQTNTTNAAAAAAGPTATSTGRPLRSTRTASRQLTPSATRVPPSRGRALSLNDIIAARKIDVPLSLTDQLKLADTVNKKHNEKTLARYKITKVQRPYERPPSPDRHDHEPDACTIIDDHGSHRQGKGDLTPYSTPIKSSASSVNASTDGRKSVRWYRPLFVGKGAQYGVRACESRPALKPIPYELDRMGNKMATGCSPKLSKGQSIVIYRNYFKGEPEPADD</sequence>
<feature type="region of interest" description="Disordered" evidence="1">
    <location>
        <begin position="27"/>
        <end position="131"/>
    </location>
</feature>
<gene>
    <name evidence="2" type="ORF">UMAG_03375</name>
</gene>
<feature type="compositionally biased region" description="Low complexity" evidence="1">
    <location>
        <begin position="44"/>
        <end position="54"/>
    </location>
</feature>
<accession>A0A0D1DYU8</accession>
<evidence type="ECO:0000256" key="1">
    <source>
        <dbReference type="SAM" id="MobiDB-lite"/>
    </source>
</evidence>
<feature type="compositionally biased region" description="Low complexity" evidence="1">
    <location>
        <begin position="995"/>
        <end position="1021"/>
    </location>
</feature>
<feature type="compositionally biased region" description="Polar residues" evidence="1">
    <location>
        <begin position="721"/>
        <end position="733"/>
    </location>
</feature>
<keyword evidence="3" id="KW-1185">Reference proteome</keyword>
<feature type="region of interest" description="Disordered" evidence="1">
    <location>
        <begin position="714"/>
        <end position="733"/>
    </location>
</feature>
<feature type="region of interest" description="Disordered" evidence="1">
    <location>
        <begin position="211"/>
        <end position="230"/>
    </location>
</feature>
<feature type="region of interest" description="Disordered" evidence="1">
    <location>
        <begin position="680"/>
        <end position="702"/>
    </location>
</feature>
<feature type="compositionally biased region" description="Low complexity" evidence="1">
    <location>
        <begin position="1046"/>
        <end position="1056"/>
    </location>
</feature>
<feature type="region of interest" description="Disordered" evidence="1">
    <location>
        <begin position="923"/>
        <end position="1022"/>
    </location>
</feature>
<feature type="region of interest" description="Disordered" evidence="1">
    <location>
        <begin position="568"/>
        <end position="624"/>
    </location>
</feature>
<dbReference type="KEGG" id="uma:UMAG_03375"/>
<feature type="region of interest" description="Disordered" evidence="1">
    <location>
        <begin position="1125"/>
        <end position="1160"/>
    </location>
</feature>
<feature type="compositionally biased region" description="Polar residues" evidence="1">
    <location>
        <begin position="63"/>
        <end position="75"/>
    </location>
</feature>
<feature type="compositionally biased region" description="Low complexity" evidence="1">
    <location>
        <begin position="371"/>
        <end position="380"/>
    </location>
</feature>
<dbReference type="InParanoid" id="A0A0D1DYU8"/>
<feature type="compositionally biased region" description="Basic and acidic residues" evidence="1">
    <location>
        <begin position="297"/>
        <end position="306"/>
    </location>
</feature>
<feature type="compositionally biased region" description="Low complexity" evidence="1">
    <location>
        <begin position="746"/>
        <end position="780"/>
    </location>
</feature>
<evidence type="ECO:0000313" key="2">
    <source>
        <dbReference type="EMBL" id="KIS68811.1"/>
    </source>
</evidence>
<feature type="compositionally biased region" description="Polar residues" evidence="1">
    <location>
        <begin position="262"/>
        <end position="284"/>
    </location>
</feature>
<dbReference type="RefSeq" id="XP_011389757.1">
    <property type="nucleotide sequence ID" value="XM_011391455.1"/>
</dbReference>
<organism evidence="2 3">
    <name type="scientific">Mycosarcoma maydis</name>
    <name type="common">Corn smut fungus</name>
    <name type="synonym">Ustilago maydis</name>
    <dbReference type="NCBI Taxonomy" id="5270"/>
    <lineage>
        <taxon>Eukaryota</taxon>
        <taxon>Fungi</taxon>
        <taxon>Dikarya</taxon>
        <taxon>Basidiomycota</taxon>
        <taxon>Ustilaginomycotina</taxon>
        <taxon>Ustilaginomycetes</taxon>
        <taxon>Ustilaginales</taxon>
        <taxon>Ustilaginaceae</taxon>
        <taxon>Mycosarcoma</taxon>
    </lineage>
</organism>
<feature type="region of interest" description="Disordered" evidence="1">
    <location>
        <begin position="1210"/>
        <end position="1260"/>
    </location>
</feature>
<feature type="region of interest" description="Disordered" evidence="1">
    <location>
        <begin position="243"/>
        <end position="341"/>
    </location>
</feature>
<dbReference type="eggNOG" id="ENOG502SFMB">
    <property type="taxonomic scope" value="Eukaryota"/>
</dbReference>
<protein>
    <submittedName>
        <fullName evidence="2">Uncharacterized protein</fullName>
    </submittedName>
</protein>
<evidence type="ECO:0000313" key="3">
    <source>
        <dbReference type="Proteomes" id="UP000000561"/>
    </source>
</evidence>
<feature type="region of interest" description="Disordered" evidence="1">
    <location>
        <begin position="746"/>
        <end position="906"/>
    </location>
</feature>
<feature type="region of interest" description="Disordered" evidence="1">
    <location>
        <begin position="488"/>
        <end position="518"/>
    </location>
</feature>
<feature type="compositionally biased region" description="Low complexity" evidence="1">
    <location>
        <begin position="250"/>
        <end position="261"/>
    </location>
</feature>